<evidence type="ECO:0000256" key="7">
    <source>
        <dbReference type="ARBA" id="ARBA00041867"/>
    </source>
</evidence>
<dbReference type="PANTHER" id="PTHR43648:SF1">
    <property type="entry name" value="ELECTRON TRANSFER FLAVOPROTEIN BETA SUBUNIT LYSINE METHYLTRANSFERASE"/>
    <property type="match status" value="1"/>
</dbReference>
<proteinExistence type="inferred from homology"/>
<evidence type="ECO:0000256" key="5">
    <source>
        <dbReference type="ARBA" id="ARBA00022691"/>
    </source>
</evidence>
<evidence type="ECO:0000256" key="4">
    <source>
        <dbReference type="ARBA" id="ARBA00022679"/>
    </source>
</evidence>
<dbReference type="HAMAP" id="MF_00735">
    <property type="entry name" value="Methyltr_PrmA"/>
    <property type="match status" value="1"/>
</dbReference>
<keyword evidence="10" id="KW-1185">Reference proteome</keyword>
<keyword evidence="2" id="KW-0963">Cytoplasm</keyword>
<dbReference type="PANTHER" id="PTHR43648">
    <property type="entry name" value="ELECTRON TRANSFER FLAVOPROTEIN BETA SUBUNIT LYSINE METHYLTRANSFERASE"/>
    <property type="match status" value="1"/>
</dbReference>
<keyword evidence="4" id="KW-0808">Transferase</keyword>
<comment type="caution">
    <text evidence="9">The sequence shown here is derived from an EMBL/GenBank/DDBJ whole genome shotgun (WGS) entry which is preliminary data.</text>
</comment>
<evidence type="ECO:0000256" key="8">
    <source>
        <dbReference type="ARBA" id="ARBA00042266"/>
    </source>
</evidence>
<reference evidence="9" key="1">
    <citation type="submission" date="2022-12" db="EMBL/GenBank/DDBJ databases">
        <title>Draft genome assemblies for two species of Escallonia (Escalloniales).</title>
        <authorList>
            <person name="Chanderbali A."/>
            <person name="Dervinis C."/>
            <person name="Anghel I."/>
            <person name="Soltis D."/>
            <person name="Soltis P."/>
            <person name="Zapata F."/>
        </authorList>
    </citation>
    <scope>NUCLEOTIDE SEQUENCE</scope>
    <source>
        <strain evidence="9">UCBG64.0493</strain>
        <tissue evidence="9">Leaf</tissue>
    </source>
</reference>
<name>A0AA88WVM0_9ASTE</name>
<keyword evidence="3" id="KW-0489">Methyltransferase</keyword>
<evidence type="ECO:0000313" key="9">
    <source>
        <dbReference type="EMBL" id="KAK3034986.1"/>
    </source>
</evidence>
<evidence type="ECO:0000256" key="3">
    <source>
        <dbReference type="ARBA" id="ARBA00022603"/>
    </source>
</evidence>
<evidence type="ECO:0000256" key="6">
    <source>
        <dbReference type="ARBA" id="ARBA00037932"/>
    </source>
</evidence>
<dbReference type="GO" id="GO:0016279">
    <property type="term" value="F:protein-lysine N-methyltransferase activity"/>
    <property type="evidence" value="ECO:0007669"/>
    <property type="project" value="TreeGrafter"/>
</dbReference>
<accession>A0AA88WVM0</accession>
<keyword evidence="5" id="KW-0949">S-adenosyl-L-methionine</keyword>
<dbReference type="SUPFAM" id="SSF53335">
    <property type="entry name" value="S-adenosyl-L-methionine-dependent methyltransferases"/>
    <property type="match status" value="1"/>
</dbReference>
<dbReference type="InterPro" id="IPR004498">
    <property type="entry name" value="Ribosomal_PrmA_MeTrfase"/>
</dbReference>
<comment type="similarity">
    <text evidence="6">Belongs to the methyltransferase superfamily. ETFBKMT family.</text>
</comment>
<evidence type="ECO:0000313" key="10">
    <source>
        <dbReference type="Proteomes" id="UP001188597"/>
    </source>
</evidence>
<evidence type="ECO:0000256" key="1">
    <source>
        <dbReference type="ARBA" id="ARBA00009741"/>
    </source>
</evidence>
<gene>
    <name evidence="9" type="ORF">RJ639_033364</name>
</gene>
<sequence length="432" mass="47319">MSVLLCSLRAHFIKHLPCTSFFSTRNVHHLTPRFTHPSTHSSSSSQLFKPANFRKLASITATFSTSSSSSTDTPATNSPNSPYLSVRIRCQFAKRSKGTDIVKLREGLSHVMFLIVFGQDMLSEALMCFGASSTSIDEEDRSSENDEANPLMYSRNPIHICISSIFSIDQNVHRSISHAVDSIGLTEAPTYDVIMGYQSDWIKETQESFHPVEVTERIWIVPEWRTPPDLQATNIILNPGLAFGTGDHPTTKLCLLLLHNLVKGGEFFLDYGTGSGILAIAALKFGAALSVGLDVDPQAITASRQNAALNNIGPEKLQLLLVPSKNGPPVIDKKAMNDVERQNSSGMGIISETEKYDVVIANILLNPLLDLADHIVSYAKPGAVVGLSGIISEQLPHIMERYSQLLEGMTVSEMEDWACISGIKKKKRGSHL</sequence>
<dbReference type="EMBL" id="JAVXUP010000186">
    <property type="protein sequence ID" value="KAK3034986.1"/>
    <property type="molecule type" value="Genomic_DNA"/>
</dbReference>
<dbReference type="CDD" id="cd02440">
    <property type="entry name" value="AdoMet_MTases"/>
    <property type="match status" value="1"/>
</dbReference>
<protein>
    <recommendedName>
        <fullName evidence="8">ETFB lysine methyltransferase</fullName>
    </recommendedName>
    <alternativeName>
        <fullName evidence="7">Protein N-lysine methyltransferase METTL20</fullName>
    </alternativeName>
</protein>
<dbReference type="Proteomes" id="UP001188597">
    <property type="component" value="Unassembled WGS sequence"/>
</dbReference>
<organism evidence="9 10">
    <name type="scientific">Escallonia herrerae</name>
    <dbReference type="NCBI Taxonomy" id="1293975"/>
    <lineage>
        <taxon>Eukaryota</taxon>
        <taxon>Viridiplantae</taxon>
        <taxon>Streptophyta</taxon>
        <taxon>Embryophyta</taxon>
        <taxon>Tracheophyta</taxon>
        <taxon>Spermatophyta</taxon>
        <taxon>Magnoliopsida</taxon>
        <taxon>eudicotyledons</taxon>
        <taxon>Gunneridae</taxon>
        <taxon>Pentapetalae</taxon>
        <taxon>asterids</taxon>
        <taxon>campanulids</taxon>
        <taxon>Escalloniales</taxon>
        <taxon>Escalloniaceae</taxon>
        <taxon>Escallonia</taxon>
    </lineage>
</organism>
<dbReference type="GO" id="GO:0032259">
    <property type="term" value="P:methylation"/>
    <property type="evidence" value="ECO:0007669"/>
    <property type="project" value="UniProtKB-KW"/>
</dbReference>
<evidence type="ECO:0000256" key="2">
    <source>
        <dbReference type="ARBA" id="ARBA00022490"/>
    </source>
</evidence>
<dbReference type="Gene3D" id="3.40.50.150">
    <property type="entry name" value="Vaccinia Virus protein VP39"/>
    <property type="match status" value="1"/>
</dbReference>
<dbReference type="GO" id="GO:0005739">
    <property type="term" value="C:mitochondrion"/>
    <property type="evidence" value="ECO:0007669"/>
    <property type="project" value="TreeGrafter"/>
</dbReference>
<dbReference type="AlphaFoldDB" id="A0AA88WVM0"/>
<dbReference type="InterPro" id="IPR050078">
    <property type="entry name" value="Ribosomal_L11_MeTrfase_PrmA"/>
</dbReference>
<comment type="similarity">
    <text evidence="1">Belongs to the methyltransferase superfamily. PrmA family.</text>
</comment>
<dbReference type="InterPro" id="IPR029063">
    <property type="entry name" value="SAM-dependent_MTases_sf"/>
</dbReference>
<dbReference type="Pfam" id="PF06325">
    <property type="entry name" value="PrmA"/>
    <property type="match status" value="1"/>
</dbReference>
<dbReference type="NCBIfam" id="TIGR00406">
    <property type="entry name" value="prmA"/>
    <property type="match status" value="1"/>
</dbReference>